<reference evidence="2 3" key="1">
    <citation type="submission" date="2022-05" db="EMBL/GenBank/DDBJ databases">
        <title>Novel Pseudomonas spp. Isolated from a Rainbow Trout Aquaculture Facility.</title>
        <authorList>
            <person name="Testerman T."/>
            <person name="Graf J."/>
        </authorList>
    </citation>
    <scope>NUCLEOTIDE SEQUENCE [LARGE SCALE GENOMIC DNA]</scope>
    <source>
        <strain evidence="2 3">ID1025</strain>
    </source>
</reference>
<comment type="caution">
    <text evidence="2">The sequence shown here is derived from an EMBL/GenBank/DDBJ whole genome shotgun (WGS) entry which is preliminary data.</text>
</comment>
<dbReference type="Gene3D" id="3.40.50.410">
    <property type="entry name" value="von Willebrand factor, type A domain"/>
    <property type="match status" value="1"/>
</dbReference>
<gene>
    <name evidence="2" type="ORF">M5G17_18675</name>
</gene>
<dbReference type="RefSeq" id="WP_273894402.1">
    <property type="nucleotide sequence ID" value="NZ_JAMDGP010000011.1"/>
</dbReference>
<dbReference type="Proteomes" id="UP001148184">
    <property type="component" value="Unassembled WGS sequence"/>
</dbReference>
<evidence type="ECO:0000313" key="3">
    <source>
        <dbReference type="Proteomes" id="UP001148184"/>
    </source>
</evidence>
<dbReference type="EMBL" id="JAMDGZ010000043">
    <property type="protein sequence ID" value="MDD1015703.1"/>
    <property type="molecule type" value="Genomic_DNA"/>
</dbReference>
<dbReference type="InterPro" id="IPR036465">
    <property type="entry name" value="vWFA_dom_sf"/>
</dbReference>
<keyword evidence="3" id="KW-1185">Reference proteome</keyword>
<evidence type="ECO:0000313" key="2">
    <source>
        <dbReference type="EMBL" id="MDD1015703.1"/>
    </source>
</evidence>
<sequence length="452" mass="47710">MSTVSVVPIVDTSASMSTYGYVAQTVIDTKAFLRLLKPGDKLAVVAYDSNARNVYADNGGLATVDPALSVTANAAVAVGGLSFDGNSTAIGRGLQQSRSFLDNASEPRAGVLLTDGFQNDGPLPLDVLPKYRIMTCAMGQLSDQDLLLEIARRTGGTYFFAPRAADMMKVYNTIRATTASAALLANQLIDIPLNDYQLIPAVVSQGPGGAQISAVWSNTEVSYTRGSPSGNQLSVTLVDPTGNTSALNPTIIGDGFVIYNVDNPAPGQWYIQLEFAGSGQAINCTGGALQYRSSARSNAASLQLSVELPSLHRVRQPLPLKVHLDAGGEVLSNVRGYAIVQRPTISIADALQKYDDQLGSVQPHALDLARGISQPMARLAALRQALLPELDILAHQQSVVHFNAATHQFGVQLDTPVAGSYSVQVVVSGESQASGPFQRCGLVSVLVSDQRL</sequence>
<dbReference type="SMART" id="SM00327">
    <property type="entry name" value="VWA"/>
    <property type="match status" value="1"/>
</dbReference>
<evidence type="ECO:0000259" key="1">
    <source>
        <dbReference type="PROSITE" id="PS50234"/>
    </source>
</evidence>
<name>A0ABT5PBL7_9PSED</name>
<dbReference type="Pfam" id="PF00092">
    <property type="entry name" value="VWA"/>
    <property type="match status" value="1"/>
</dbReference>
<organism evidence="2 3">
    <name type="scientific">Pseudomonas rubra</name>
    <dbReference type="NCBI Taxonomy" id="2942627"/>
    <lineage>
        <taxon>Bacteria</taxon>
        <taxon>Pseudomonadati</taxon>
        <taxon>Pseudomonadota</taxon>
        <taxon>Gammaproteobacteria</taxon>
        <taxon>Pseudomonadales</taxon>
        <taxon>Pseudomonadaceae</taxon>
        <taxon>Pseudomonas</taxon>
    </lineage>
</organism>
<protein>
    <submittedName>
        <fullName evidence="2">VWA domain-containing protein</fullName>
    </submittedName>
</protein>
<dbReference type="SUPFAM" id="SSF53300">
    <property type="entry name" value="vWA-like"/>
    <property type="match status" value="1"/>
</dbReference>
<accession>A0ABT5PBL7</accession>
<dbReference type="CDD" id="cd00198">
    <property type="entry name" value="vWFA"/>
    <property type="match status" value="1"/>
</dbReference>
<feature type="domain" description="VWFA" evidence="1">
    <location>
        <begin position="5"/>
        <end position="174"/>
    </location>
</feature>
<proteinExistence type="predicted"/>
<dbReference type="PROSITE" id="PS50234">
    <property type="entry name" value="VWFA"/>
    <property type="match status" value="1"/>
</dbReference>
<dbReference type="InterPro" id="IPR002035">
    <property type="entry name" value="VWF_A"/>
</dbReference>